<keyword evidence="1" id="KW-0732">Signal</keyword>
<dbReference type="SUPFAM" id="SSF52833">
    <property type="entry name" value="Thioredoxin-like"/>
    <property type="match status" value="1"/>
</dbReference>
<dbReference type="InterPro" id="IPR036249">
    <property type="entry name" value="Thioredoxin-like_sf"/>
</dbReference>
<comment type="caution">
    <text evidence="3">The sequence shown here is derived from an EMBL/GenBank/DDBJ whole genome shotgun (WGS) entry which is preliminary data.</text>
</comment>
<keyword evidence="3" id="KW-0413">Isomerase</keyword>
<gene>
    <name evidence="3" type="ORF">DFR49_3738</name>
</gene>
<dbReference type="AlphaFoldDB" id="A0A397NQ96"/>
<evidence type="ECO:0000313" key="4">
    <source>
        <dbReference type="Proteomes" id="UP000266568"/>
    </source>
</evidence>
<dbReference type="Pfam" id="PF13462">
    <property type="entry name" value="Thioredoxin_4"/>
    <property type="match status" value="1"/>
</dbReference>
<keyword evidence="4" id="KW-1185">Reference proteome</keyword>
<feature type="signal peptide" evidence="1">
    <location>
        <begin position="1"/>
        <end position="23"/>
    </location>
</feature>
<organism evidence="3 4">
    <name type="scientific">Hephaestia caeni</name>
    <dbReference type="NCBI Taxonomy" id="645617"/>
    <lineage>
        <taxon>Bacteria</taxon>
        <taxon>Pseudomonadati</taxon>
        <taxon>Pseudomonadota</taxon>
        <taxon>Alphaproteobacteria</taxon>
        <taxon>Sphingomonadales</taxon>
        <taxon>Sphingomonadaceae</taxon>
        <taxon>Hephaestia</taxon>
    </lineage>
</organism>
<proteinExistence type="predicted"/>
<name>A0A397NQ96_9SPHN</name>
<dbReference type="Proteomes" id="UP000266568">
    <property type="component" value="Unassembled WGS sequence"/>
</dbReference>
<dbReference type="Gene3D" id="3.40.30.10">
    <property type="entry name" value="Glutaredoxin"/>
    <property type="match status" value="1"/>
</dbReference>
<dbReference type="EMBL" id="QXDC01000004">
    <property type="protein sequence ID" value="RIA37849.1"/>
    <property type="molecule type" value="Genomic_DNA"/>
</dbReference>
<protein>
    <submittedName>
        <fullName evidence="3">Protein-disulfide isomerase</fullName>
    </submittedName>
</protein>
<feature type="chain" id="PRO_5017379035" evidence="1">
    <location>
        <begin position="24"/>
        <end position="226"/>
    </location>
</feature>
<dbReference type="GO" id="GO:0016853">
    <property type="term" value="F:isomerase activity"/>
    <property type="evidence" value="ECO:0007669"/>
    <property type="project" value="UniProtKB-KW"/>
</dbReference>
<dbReference type="Gene3D" id="1.10.40.110">
    <property type="match status" value="1"/>
</dbReference>
<sequence>MAFTTRLLALIGVVMLISAAAPAPQASDWTRTVTQTASGSFVMGNPAAPVKLIEYLSYTCPHCAEFSAESAAVLRGRMVKSGKVSIELRNAVRDKLDLAAAALARCAGTQGFFATTDALFEHQRDWYPRGAQFIETNNARLGLYPESARLRAYADGAGLTAMMKARGLNDAAIDACLAPPALAPVLKMTREAWSTITGTPTFFVNGKIVANAHWHELQPVLEAAGA</sequence>
<dbReference type="RefSeq" id="WP_119037099.1">
    <property type="nucleotide sequence ID" value="NZ_QXDC01000004.1"/>
</dbReference>
<evidence type="ECO:0000313" key="3">
    <source>
        <dbReference type="EMBL" id="RIA37849.1"/>
    </source>
</evidence>
<evidence type="ECO:0000256" key="1">
    <source>
        <dbReference type="SAM" id="SignalP"/>
    </source>
</evidence>
<reference evidence="3 4" key="1">
    <citation type="submission" date="2018-08" db="EMBL/GenBank/DDBJ databases">
        <title>Genomic Encyclopedia of Type Strains, Phase IV (KMG-IV): sequencing the most valuable type-strain genomes for metagenomic binning, comparative biology and taxonomic classification.</title>
        <authorList>
            <person name="Goeker M."/>
        </authorList>
    </citation>
    <scope>NUCLEOTIDE SEQUENCE [LARGE SCALE GENOMIC DNA]</scope>
    <source>
        <strain evidence="3 4">DSM 25527</strain>
    </source>
</reference>
<accession>A0A397NQ96</accession>
<dbReference type="InterPro" id="IPR012336">
    <property type="entry name" value="Thioredoxin-like_fold"/>
</dbReference>
<evidence type="ECO:0000259" key="2">
    <source>
        <dbReference type="Pfam" id="PF13462"/>
    </source>
</evidence>
<dbReference type="OrthoDB" id="8478320at2"/>
<feature type="domain" description="Thioredoxin-like fold" evidence="2">
    <location>
        <begin position="39"/>
        <end position="222"/>
    </location>
</feature>